<evidence type="ECO:0000256" key="5">
    <source>
        <dbReference type="PIRSR" id="PIRSR000429-1"/>
    </source>
</evidence>
<evidence type="ECO:0000259" key="8">
    <source>
        <dbReference type="Pfam" id="PF02803"/>
    </source>
</evidence>
<organism evidence="9">
    <name type="scientific">Gloeothece tepidariorum PCC 6909</name>
    <dbReference type="NCBI Taxonomy" id="197232"/>
    <lineage>
        <taxon>Bacteria</taxon>
        <taxon>Bacillati</taxon>
        <taxon>Cyanobacteriota</taxon>
        <taxon>Cyanophyceae</taxon>
        <taxon>Oscillatoriophycideae</taxon>
        <taxon>Chroococcales</taxon>
        <taxon>Aphanothecaceae</taxon>
        <taxon>Gloeothece</taxon>
    </lineage>
</organism>
<feature type="domain" description="Thiolase C-terminal" evidence="8">
    <location>
        <begin position="286"/>
        <end position="408"/>
    </location>
</feature>
<dbReference type="Pfam" id="PF02803">
    <property type="entry name" value="Thiolase_C"/>
    <property type="match status" value="1"/>
</dbReference>
<evidence type="ECO:0000256" key="4">
    <source>
        <dbReference type="ARBA" id="ARBA00023315"/>
    </source>
</evidence>
<accession>A0A0G3VL59</accession>
<evidence type="ECO:0000256" key="3">
    <source>
        <dbReference type="ARBA" id="ARBA00022679"/>
    </source>
</evidence>
<dbReference type="InterPro" id="IPR016039">
    <property type="entry name" value="Thiolase-like"/>
</dbReference>
<reference evidence="9" key="1">
    <citation type="submission" date="2015-04" db="EMBL/GenBank/DDBJ databases">
        <title>Identification of responsive genes for polyhydroxyalkanoate biosynthesis in the cyanobacterium Synechocystis sp. salina PCC6909: an experimental and in silico study.</title>
        <authorList>
            <person name="Silvestrini L."/>
            <person name="Fritz I."/>
        </authorList>
    </citation>
    <scope>NUCLEOTIDE SEQUENCE</scope>
    <source>
        <strain evidence="9">PCC 6909</strain>
    </source>
</reference>
<dbReference type="PROSITE" id="PS00737">
    <property type="entry name" value="THIOLASE_2"/>
    <property type="match status" value="1"/>
</dbReference>
<evidence type="ECO:0000256" key="1">
    <source>
        <dbReference type="ARBA" id="ARBA00010982"/>
    </source>
</evidence>
<dbReference type="PIRSF" id="PIRSF000429">
    <property type="entry name" value="Ac-CoA_Ac_transf"/>
    <property type="match status" value="1"/>
</dbReference>
<sequence>MPAHPNPWHWKGIMRDVFIVAAKRTPLGRFGGSLTNFSAVDLGAHVMKSVLAQAGVEGKHLDLYIMGNVLRAGHGQLIPRQAALKAEIPDTVDGYAVDMVCSSAMMSVINAALTIRAGEGDLILAGGTESMSQTGFYLSHRARWGYKFLMGAPENLTDLLLHDGLTDSTNGEGMGDQTEKLAAEHGFSRAALDEVACLSQQRAAHATESGYFDSEIAPIEITSRKGTQVLASDEGIRSDTTVESLGKLRSAFAKDGVLTAGNCSQITDGAAALLLASAEAVEKYQLKPLAKILGGSWAAGTPSRFPELPITASQKLLAKLDKTLADFDLFENNEAFSVSNLLFEQQLGVDRDKLNVNGGAIALGHPIGASGARIMVTLLYALQQRDKAMGLAALCHGTGGGTAIALERV</sequence>
<dbReference type="Pfam" id="PF00108">
    <property type="entry name" value="Thiolase_N"/>
    <property type="match status" value="1"/>
</dbReference>
<dbReference type="NCBIfam" id="NF042967">
    <property type="entry name" value="AcCoAtase_PhaA"/>
    <property type="match status" value="1"/>
</dbReference>
<dbReference type="EMBL" id="KR231686">
    <property type="protein sequence ID" value="AKL80625.1"/>
    <property type="molecule type" value="Genomic_DNA"/>
</dbReference>
<dbReference type="InterPro" id="IPR020616">
    <property type="entry name" value="Thiolase_N"/>
</dbReference>
<dbReference type="SMR" id="A0A0G3VL59"/>
<dbReference type="GO" id="GO:0003985">
    <property type="term" value="F:acetyl-CoA C-acetyltransferase activity"/>
    <property type="evidence" value="ECO:0007669"/>
    <property type="project" value="UniProtKB-EC"/>
</dbReference>
<name>A0A0G3VL59_9CHRO</name>
<evidence type="ECO:0000256" key="6">
    <source>
        <dbReference type="RuleBase" id="RU003557"/>
    </source>
</evidence>
<dbReference type="InterPro" id="IPR002155">
    <property type="entry name" value="Thiolase"/>
</dbReference>
<dbReference type="NCBIfam" id="TIGR01930">
    <property type="entry name" value="AcCoA-C-Actrans"/>
    <property type="match status" value="1"/>
</dbReference>
<comment type="similarity">
    <text evidence="1 6">Belongs to the thiolase-like superfamily. Thiolase family.</text>
</comment>
<protein>
    <recommendedName>
        <fullName evidence="2">acetyl-CoA C-acetyltransferase</fullName>
        <ecNumber evidence="2">2.3.1.9</ecNumber>
    </recommendedName>
</protein>
<evidence type="ECO:0000259" key="7">
    <source>
        <dbReference type="Pfam" id="PF00108"/>
    </source>
</evidence>
<feature type="active site" description="Acyl-thioester intermediate" evidence="5">
    <location>
        <position position="101"/>
    </location>
</feature>
<dbReference type="Gene3D" id="3.40.47.10">
    <property type="match status" value="2"/>
</dbReference>
<keyword evidence="3 6" id="KW-0808">Transferase</keyword>
<feature type="active site" description="Proton acceptor" evidence="5">
    <location>
        <position position="365"/>
    </location>
</feature>
<feature type="active site" description="Proton acceptor" evidence="5">
    <location>
        <position position="395"/>
    </location>
</feature>
<gene>
    <name evidence="9" type="primary">phaA</name>
</gene>
<dbReference type="CDD" id="cd00751">
    <property type="entry name" value="thiolase"/>
    <property type="match status" value="1"/>
</dbReference>
<dbReference type="AlphaFoldDB" id="A0A0G3VL59"/>
<dbReference type="PROSITE" id="PS00099">
    <property type="entry name" value="THIOLASE_3"/>
    <property type="match status" value="1"/>
</dbReference>
<dbReference type="EC" id="2.3.1.9" evidence="2"/>
<evidence type="ECO:0000256" key="2">
    <source>
        <dbReference type="ARBA" id="ARBA00012705"/>
    </source>
</evidence>
<feature type="domain" description="Thiolase N-terminal" evidence="7">
    <location>
        <begin position="17"/>
        <end position="278"/>
    </location>
</feature>
<dbReference type="PANTHER" id="PTHR18919">
    <property type="entry name" value="ACETYL-COA C-ACYLTRANSFERASE"/>
    <property type="match status" value="1"/>
</dbReference>
<dbReference type="InterPro" id="IPR020613">
    <property type="entry name" value="Thiolase_CS"/>
</dbReference>
<evidence type="ECO:0000313" key="9">
    <source>
        <dbReference type="EMBL" id="AKL80625.1"/>
    </source>
</evidence>
<dbReference type="InterPro" id="IPR049957">
    <property type="entry name" value="PhaA"/>
</dbReference>
<dbReference type="SUPFAM" id="SSF53901">
    <property type="entry name" value="Thiolase-like"/>
    <property type="match status" value="2"/>
</dbReference>
<dbReference type="InterPro" id="IPR020610">
    <property type="entry name" value="Thiolase_AS"/>
</dbReference>
<dbReference type="InterPro" id="IPR020617">
    <property type="entry name" value="Thiolase_C"/>
</dbReference>
<dbReference type="PANTHER" id="PTHR18919:SF107">
    <property type="entry name" value="ACETYL-COA ACETYLTRANSFERASE, CYTOSOLIC"/>
    <property type="match status" value="1"/>
</dbReference>
<keyword evidence="4 6" id="KW-0012">Acyltransferase</keyword>
<proteinExistence type="inferred from homology"/>